<dbReference type="InterPro" id="IPR013783">
    <property type="entry name" value="Ig-like_fold"/>
</dbReference>
<gene>
    <name evidence="2" type="primary">LOC111088460</name>
</gene>
<dbReference type="PANTHER" id="PTHR21261">
    <property type="entry name" value="BEAT PROTEIN"/>
    <property type="match status" value="1"/>
</dbReference>
<proteinExistence type="predicted"/>
<dbReference type="RefSeq" id="XP_022254367.1">
    <property type="nucleotide sequence ID" value="XM_022398659.1"/>
</dbReference>
<reference evidence="2" key="1">
    <citation type="submission" date="2025-08" db="UniProtKB">
        <authorList>
            <consortium name="RefSeq"/>
        </authorList>
    </citation>
    <scope>IDENTIFICATION</scope>
    <source>
        <tissue evidence="2">Muscle</tissue>
    </source>
</reference>
<name>A0ABM1TER1_LIMPO</name>
<dbReference type="PANTHER" id="PTHR21261:SF15">
    <property type="entry name" value="BEATEN PATH IIIA, ISOFORM D-RELATED"/>
    <property type="match status" value="1"/>
</dbReference>
<evidence type="ECO:0000313" key="1">
    <source>
        <dbReference type="Proteomes" id="UP000694941"/>
    </source>
</evidence>
<dbReference type="GeneID" id="111088460"/>
<dbReference type="Gene3D" id="2.60.40.10">
    <property type="entry name" value="Immunoglobulins"/>
    <property type="match status" value="1"/>
</dbReference>
<sequence length="187" mass="21101">MSLRCTATVSQEYYSQSSEIVIGGRIRTDATDYIQEETGPKLTTGKKEYRVGDIVEVNCSSPRDKESVHLAWFVNDQEVKADHLYVINYSPVIYKDDAVSSLIGLKFRLTHNQLLSEGLRIKCTASKSTVLDTRSHNIVVGGVQRSSGFHVLASSGKESSTRSFRNLVFWSWLFHLIFLRLTGTIRH</sequence>
<evidence type="ECO:0000313" key="2">
    <source>
        <dbReference type="RefSeq" id="XP_022254367.1"/>
    </source>
</evidence>
<protein>
    <submittedName>
        <fullName evidence="2">Uncharacterized protein LOC111088460</fullName>
    </submittedName>
</protein>
<accession>A0ABM1TER1</accession>
<keyword evidence="1" id="KW-1185">Reference proteome</keyword>
<dbReference type="Proteomes" id="UP000694941">
    <property type="component" value="Unplaced"/>
</dbReference>
<organism evidence="1 2">
    <name type="scientific">Limulus polyphemus</name>
    <name type="common">Atlantic horseshoe crab</name>
    <dbReference type="NCBI Taxonomy" id="6850"/>
    <lineage>
        <taxon>Eukaryota</taxon>
        <taxon>Metazoa</taxon>
        <taxon>Ecdysozoa</taxon>
        <taxon>Arthropoda</taxon>
        <taxon>Chelicerata</taxon>
        <taxon>Merostomata</taxon>
        <taxon>Xiphosura</taxon>
        <taxon>Limulidae</taxon>
        <taxon>Limulus</taxon>
    </lineage>
</organism>